<evidence type="ECO:0000313" key="5">
    <source>
        <dbReference type="Proteomes" id="UP000220133"/>
    </source>
</evidence>
<dbReference type="InterPro" id="IPR006860">
    <property type="entry name" value="FecR"/>
</dbReference>
<dbReference type="Pfam" id="PF04773">
    <property type="entry name" value="FecR"/>
    <property type="match status" value="1"/>
</dbReference>
<dbReference type="Gene3D" id="3.55.50.30">
    <property type="match status" value="1"/>
</dbReference>
<name>A0A291QY31_9BACT</name>
<feature type="transmembrane region" description="Helical" evidence="1">
    <location>
        <begin position="84"/>
        <end position="102"/>
    </location>
</feature>
<evidence type="ECO:0000259" key="2">
    <source>
        <dbReference type="Pfam" id="PF04773"/>
    </source>
</evidence>
<keyword evidence="1" id="KW-1133">Transmembrane helix</keyword>
<dbReference type="PANTHER" id="PTHR30273">
    <property type="entry name" value="PERIPLASMIC SIGNAL SENSOR AND SIGMA FACTOR ACTIVATOR FECR-RELATED"/>
    <property type="match status" value="1"/>
</dbReference>
<dbReference type="FunFam" id="2.60.120.1440:FF:000001">
    <property type="entry name" value="Putative anti-sigma factor"/>
    <property type="match status" value="1"/>
</dbReference>
<dbReference type="Pfam" id="PF16344">
    <property type="entry name" value="FecR_C"/>
    <property type="match status" value="1"/>
</dbReference>
<organism evidence="4 5">
    <name type="scientific">Chitinophaga caeni</name>
    <dbReference type="NCBI Taxonomy" id="2029983"/>
    <lineage>
        <taxon>Bacteria</taxon>
        <taxon>Pseudomonadati</taxon>
        <taxon>Bacteroidota</taxon>
        <taxon>Chitinophagia</taxon>
        <taxon>Chitinophagales</taxon>
        <taxon>Chitinophagaceae</taxon>
        <taxon>Chitinophaga</taxon>
    </lineage>
</organism>
<evidence type="ECO:0000313" key="4">
    <source>
        <dbReference type="EMBL" id="ATL48848.1"/>
    </source>
</evidence>
<keyword evidence="1" id="KW-0812">Transmembrane</keyword>
<protein>
    <recommendedName>
        <fullName evidence="6">Iron dicitrate transport regulator FecR</fullName>
    </recommendedName>
</protein>
<accession>A0A291QY31</accession>
<dbReference type="RefSeq" id="WP_098195219.1">
    <property type="nucleotide sequence ID" value="NZ_CP023777.1"/>
</dbReference>
<keyword evidence="5" id="KW-1185">Reference proteome</keyword>
<proteinExistence type="predicted"/>
<reference evidence="4 5" key="1">
    <citation type="submission" date="2017-10" db="EMBL/GenBank/DDBJ databases">
        <title>Paenichitinophaga pekingensis gen. nov., sp. nov., isolated from activated sludge.</title>
        <authorList>
            <person name="Jin D."/>
            <person name="Kong X."/>
            <person name="Deng Y."/>
            <person name="Bai Z."/>
        </authorList>
    </citation>
    <scope>NUCLEOTIDE SEQUENCE [LARGE SCALE GENOMIC DNA]</scope>
    <source>
        <strain evidence="4 5">13</strain>
    </source>
</reference>
<dbReference type="KEGG" id="cbae:COR50_17690"/>
<dbReference type="Gene3D" id="2.60.120.1440">
    <property type="match status" value="1"/>
</dbReference>
<dbReference type="EMBL" id="CP023777">
    <property type="protein sequence ID" value="ATL48848.1"/>
    <property type="molecule type" value="Genomic_DNA"/>
</dbReference>
<dbReference type="AlphaFoldDB" id="A0A291QY31"/>
<evidence type="ECO:0008006" key="6">
    <source>
        <dbReference type="Google" id="ProtNLM"/>
    </source>
</evidence>
<feature type="domain" description="FecR protein" evidence="2">
    <location>
        <begin position="182"/>
        <end position="278"/>
    </location>
</feature>
<dbReference type="InterPro" id="IPR012373">
    <property type="entry name" value="Ferrdict_sens_TM"/>
</dbReference>
<dbReference type="Proteomes" id="UP000220133">
    <property type="component" value="Chromosome"/>
</dbReference>
<gene>
    <name evidence="4" type="ORF">COR50_17690</name>
</gene>
<dbReference type="GO" id="GO:0016989">
    <property type="term" value="F:sigma factor antagonist activity"/>
    <property type="evidence" value="ECO:0007669"/>
    <property type="project" value="TreeGrafter"/>
</dbReference>
<evidence type="ECO:0000259" key="3">
    <source>
        <dbReference type="Pfam" id="PF16344"/>
    </source>
</evidence>
<keyword evidence="1" id="KW-0472">Membrane</keyword>
<evidence type="ECO:0000256" key="1">
    <source>
        <dbReference type="SAM" id="Phobius"/>
    </source>
</evidence>
<dbReference type="PANTHER" id="PTHR30273:SF2">
    <property type="entry name" value="PROTEIN FECR"/>
    <property type="match status" value="1"/>
</dbReference>
<sequence>MDAVTFKNLLERYLRDDLDEQELQQLLDSLQDPAFQEEWELAVSQQLEYPFPAGTAGLPVGDAFEKFRKLNGLKRTKRPLIRRLPWKAVGIAAAIIGMAILLNKVFIQSPEGKNFRISAKEQVLPGGNKAVLTLANGDQVILDTAGNGTIAQQGNVQVLQVQQGQLSFNGSGDEGLPGGMNTISTPKGGQYQVILTDGTKVWLNAASSLKFPTVFSGAKREVQLEGEAYFEVAGNAHKPFKVNVKDDMAIQVLGTHFNVMAYKDEQNIETTLLEGSVRVEHGLDKLLLKPGQQAQLPGDGKLRLSPLVDVENVVAWKNGYFQFERSDIPSILRQISRWYNVEIQYEGNIDFKKEFGGKLSRNSSIEEVLKALELSGVHFKLEGAKIVVFP</sequence>
<feature type="domain" description="Protein FecR C-terminal" evidence="3">
    <location>
        <begin position="320"/>
        <end position="388"/>
    </location>
</feature>
<dbReference type="InterPro" id="IPR032508">
    <property type="entry name" value="FecR_C"/>
</dbReference>
<dbReference type="OrthoDB" id="649653at2"/>